<dbReference type="Pfam" id="PF00202">
    <property type="entry name" value="Aminotran_3"/>
    <property type="match status" value="1"/>
</dbReference>
<name>A0ABQ8GV89_9PEZI</name>
<dbReference type="PANTHER" id="PTHR45688">
    <property type="match status" value="1"/>
</dbReference>
<comment type="similarity">
    <text evidence="1 3">Belongs to the class-III pyridoxal-phosphate-dependent aminotransferase family.</text>
</comment>
<evidence type="ECO:0000256" key="3">
    <source>
        <dbReference type="RuleBase" id="RU003560"/>
    </source>
</evidence>
<dbReference type="InterPro" id="IPR015422">
    <property type="entry name" value="PyrdxlP-dep_Trfase_small"/>
</dbReference>
<dbReference type="EMBL" id="JAGTJR010000001">
    <property type="protein sequence ID" value="KAH7064916.1"/>
    <property type="molecule type" value="Genomic_DNA"/>
</dbReference>
<sequence>MTDLYAKVDTAALKADAEECMLSFGSAFHKDIITRAKDGYIYTSEGHRMLDWTSGQMSCLIGHGNPEIVETITQHAANLDHLFSGMLSPPVIELGKRLTSLTPPGLDKAFFLSTGGESNEAAIKLAKSYTGKFEIVGLSASWHGVTGQAAAAQYLSGRAGYGPTMPGSLMLPAPNAYRSIFRHADGTHDWQTELDYGFSLLDKQSCGSLAALIVEPILSSGGMLVLPDGWLAAAQAHCRARGMLLIVDEAQTGIGRAGDMFAFERSGGGGGVVPDILTLSKTLGNGLPLSAVVTSNEIAAVTKERGFLFYTTHINDPLPAAVGAKVLEIVVRDGLVENSRRLGEKLQAALRRLQERYGCIGDVRGRGLMAGVEIVADRKTKQGDAELGFRISNKMAEMGVWAQLSTLPAFGGVFRIAPPINITEEEMEYGLAIMEEALRTTPGTRPLYDVSAEVEVSSRL</sequence>
<dbReference type="PROSITE" id="PS00600">
    <property type="entry name" value="AA_TRANSFER_CLASS_3"/>
    <property type="match status" value="1"/>
</dbReference>
<dbReference type="InterPro" id="IPR005814">
    <property type="entry name" value="Aminotrans_3"/>
</dbReference>
<dbReference type="Proteomes" id="UP000774617">
    <property type="component" value="Unassembled WGS sequence"/>
</dbReference>
<accession>A0ABQ8GV89</accession>
<protein>
    <submittedName>
        <fullName evidence="4">Dialkylglycine decarboxylase</fullName>
    </submittedName>
</protein>
<dbReference type="SUPFAM" id="SSF53383">
    <property type="entry name" value="PLP-dependent transferases"/>
    <property type="match status" value="1"/>
</dbReference>
<gene>
    <name evidence="4" type="ORF">B0J12DRAFT_561381</name>
</gene>
<dbReference type="InterPro" id="IPR015421">
    <property type="entry name" value="PyrdxlP-dep_Trfase_major"/>
</dbReference>
<evidence type="ECO:0000313" key="4">
    <source>
        <dbReference type="EMBL" id="KAH7064916.1"/>
    </source>
</evidence>
<reference evidence="4 5" key="1">
    <citation type="journal article" date="2021" name="Nat. Commun.">
        <title>Genetic determinants of endophytism in the Arabidopsis root mycobiome.</title>
        <authorList>
            <person name="Mesny F."/>
            <person name="Miyauchi S."/>
            <person name="Thiergart T."/>
            <person name="Pickel B."/>
            <person name="Atanasova L."/>
            <person name="Karlsson M."/>
            <person name="Huettel B."/>
            <person name="Barry K.W."/>
            <person name="Haridas S."/>
            <person name="Chen C."/>
            <person name="Bauer D."/>
            <person name="Andreopoulos W."/>
            <person name="Pangilinan J."/>
            <person name="LaButti K."/>
            <person name="Riley R."/>
            <person name="Lipzen A."/>
            <person name="Clum A."/>
            <person name="Drula E."/>
            <person name="Henrissat B."/>
            <person name="Kohler A."/>
            <person name="Grigoriev I.V."/>
            <person name="Martin F.M."/>
            <person name="Hacquard S."/>
        </authorList>
    </citation>
    <scope>NUCLEOTIDE SEQUENCE [LARGE SCALE GENOMIC DNA]</scope>
    <source>
        <strain evidence="4 5">MPI-SDFR-AT-0080</strain>
    </source>
</reference>
<dbReference type="Gene3D" id="3.40.640.10">
    <property type="entry name" value="Type I PLP-dependent aspartate aminotransferase-like (Major domain)"/>
    <property type="match status" value="1"/>
</dbReference>
<keyword evidence="2 3" id="KW-0663">Pyridoxal phosphate</keyword>
<dbReference type="PIRSF" id="PIRSF000521">
    <property type="entry name" value="Transaminase_4ab_Lys_Orn"/>
    <property type="match status" value="1"/>
</dbReference>
<proteinExistence type="inferred from homology"/>
<evidence type="ECO:0000256" key="2">
    <source>
        <dbReference type="ARBA" id="ARBA00022898"/>
    </source>
</evidence>
<evidence type="ECO:0000256" key="1">
    <source>
        <dbReference type="ARBA" id="ARBA00008954"/>
    </source>
</evidence>
<evidence type="ECO:0000313" key="5">
    <source>
        <dbReference type="Proteomes" id="UP000774617"/>
    </source>
</evidence>
<dbReference type="InterPro" id="IPR015424">
    <property type="entry name" value="PyrdxlP-dep_Trfase"/>
</dbReference>
<dbReference type="PANTHER" id="PTHR45688:SF13">
    <property type="entry name" value="ALANINE--GLYOXYLATE AMINOTRANSFERASE 2-LIKE"/>
    <property type="match status" value="1"/>
</dbReference>
<comment type="caution">
    <text evidence="4">The sequence shown here is derived from an EMBL/GenBank/DDBJ whole genome shotgun (WGS) entry which is preliminary data.</text>
</comment>
<keyword evidence="5" id="KW-1185">Reference proteome</keyword>
<dbReference type="InterPro" id="IPR049704">
    <property type="entry name" value="Aminotrans_3_PPA_site"/>
</dbReference>
<dbReference type="Gene3D" id="3.90.1150.10">
    <property type="entry name" value="Aspartate Aminotransferase, domain 1"/>
    <property type="match status" value="1"/>
</dbReference>
<organism evidence="4 5">
    <name type="scientific">Macrophomina phaseolina</name>
    <dbReference type="NCBI Taxonomy" id="35725"/>
    <lineage>
        <taxon>Eukaryota</taxon>
        <taxon>Fungi</taxon>
        <taxon>Dikarya</taxon>
        <taxon>Ascomycota</taxon>
        <taxon>Pezizomycotina</taxon>
        <taxon>Dothideomycetes</taxon>
        <taxon>Dothideomycetes incertae sedis</taxon>
        <taxon>Botryosphaeriales</taxon>
        <taxon>Botryosphaeriaceae</taxon>
        <taxon>Macrophomina</taxon>
    </lineage>
</organism>
<dbReference type="CDD" id="cd00610">
    <property type="entry name" value="OAT_like"/>
    <property type="match status" value="1"/>
</dbReference>